<comment type="subcellular location">
    <subcellularLocation>
        <location evidence="1">Nucleus</location>
    </subcellularLocation>
</comment>
<feature type="region of interest" description="Disordered" evidence="9">
    <location>
        <begin position="541"/>
        <end position="592"/>
    </location>
</feature>
<feature type="compositionally biased region" description="Basic and acidic residues" evidence="9">
    <location>
        <begin position="142"/>
        <end position="154"/>
    </location>
</feature>
<dbReference type="EMBL" id="QZBD01000167">
    <property type="protein sequence ID" value="THY25832.1"/>
    <property type="molecule type" value="Genomic_DNA"/>
</dbReference>
<keyword evidence="6" id="KW-0539">Nucleus</keyword>
<dbReference type="PANTHER" id="PTHR48125">
    <property type="entry name" value="LP07818P1"/>
    <property type="match status" value="1"/>
</dbReference>
<feature type="domain" description="Transcription initiation factor TFIID component TAF4 C-terminal" evidence="10">
    <location>
        <begin position="495"/>
        <end position="625"/>
    </location>
</feature>
<feature type="compositionally biased region" description="Basic and acidic residues" evidence="9">
    <location>
        <begin position="437"/>
        <end position="448"/>
    </location>
</feature>
<proteinExistence type="inferred from homology"/>
<name>A0A4S9LAM4_AURPU</name>
<evidence type="ECO:0000256" key="7">
    <source>
        <dbReference type="ARBA" id="ARBA00025346"/>
    </source>
</evidence>
<dbReference type="AlphaFoldDB" id="A0A4S9LAM4"/>
<dbReference type="Pfam" id="PF05236">
    <property type="entry name" value="TAF4"/>
    <property type="match status" value="1"/>
</dbReference>
<keyword evidence="5" id="KW-0804">Transcription</keyword>
<comment type="similarity">
    <text evidence="2">Belongs to the TAF4 family.</text>
</comment>
<evidence type="ECO:0000256" key="2">
    <source>
        <dbReference type="ARBA" id="ARBA00006178"/>
    </source>
</evidence>
<evidence type="ECO:0000256" key="4">
    <source>
        <dbReference type="ARBA" id="ARBA00023015"/>
    </source>
</evidence>
<evidence type="ECO:0000259" key="10">
    <source>
        <dbReference type="Pfam" id="PF05236"/>
    </source>
</evidence>
<evidence type="ECO:0000256" key="9">
    <source>
        <dbReference type="SAM" id="MobiDB-lite"/>
    </source>
</evidence>
<evidence type="ECO:0000256" key="5">
    <source>
        <dbReference type="ARBA" id="ARBA00023163"/>
    </source>
</evidence>
<dbReference type="PANTHER" id="PTHR48125:SF10">
    <property type="entry name" value="OS12G0136300 PROTEIN"/>
    <property type="match status" value="1"/>
</dbReference>
<feature type="compositionally biased region" description="Low complexity" evidence="9">
    <location>
        <begin position="560"/>
        <end position="578"/>
    </location>
</feature>
<accession>A0A4S9LAM4</accession>
<evidence type="ECO:0000256" key="1">
    <source>
        <dbReference type="ARBA" id="ARBA00004123"/>
    </source>
</evidence>
<dbReference type="GO" id="GO:0006352">
    <property type="term" value="P:DNA-templated transcription initiation"/>
    <property type="evidence" value="ECO:0007669"/>
    <property type="project" value="InterPro"/>
</dbReference>
<feature type="compositionally biased region" description="Polar residues" evidence="9">
    <location>
        <begin position="61"/>
        <end position="70"/>
    </location>
</feature>
<dbReference type="Proteomes" id="UP000306584">
    <property type="component" value="Unassembled WGS sequence"/>
</dbReference>
<feature type="compositionally biased region" description="Polar residues" evidence="9">
    <location>
        <begin position="83"/>
        <end position="92"/>
    </location>
</feature>
<reference evidence="11 12" key="1">
    <citation type="submission" date="2018-10" db="EMBL/GenBank/DDBJ databases">
        <title>Fifty Aureobasidium pullulans genomes reveal a recombining polyextremotolerant generalist.</title>
        <authorList>
            <person name="Gostincar C."/>
            <person name="Turk M."/>
            <person name="Zajc J."/>
            <person name="Gunde-Cimerman N."/>
        </authorList>
    </citation>
    <scope>NUCLEOTIDE SEQUENCE [LARGE SCALE GENOMIC DNA]</scope>
    <source>
        <strain evidence="11 12">EXF-6604</strain>
    </source>
</reference>
<comment type="caution">
    <text evidence="11">The sequence shown here is derived from an EMBL/GenBank/DDBJ whole genome shotgun (WGS) entry which is preliminary data.</text>
</comment>
<feature type="compositionally biased region" description="Low complexity" evidence="9">
    <location>
        <begin position="17"/>
        <end position="54"/>
    </location>
</feature>
<feature type="region of interest" description="Disordered" evidence="9">
    <location>
        <begin position="437"/>
        <end position="524"/>
    </location>
</feature>
<comment type="function">
    <text evidence="7">Functions as a component of the DNA-binding general transcription factor complex TFIID. Binding of TFIID to a promoter (with or without TATA element) is the initial step in pre-initiation complex (PIC) formation. TFIID plays a key role in the regulation of gene expression by RNA polymerase II through different activities such as transcription activator interaction, core promoter recognition and selectivity, TFIIA and TFIIB interaction, chromatin modification (histone acetylation by TAF1), facilitation of DNA opening and initiation of transcription.</text>
</comment>
<dbReference type="InterPro" id="IPR007900">
    <property type="entry name" value="TAF4_C"/>
</dbReference>
<evidence type="ECO:0000256" key="6">
    <source>
        <dbReference type="ARBA" id="ARBA00023242"/>
    </source>
</evidence>
<feature type="compositionally biased region" description="Basic and acidic residues" evidence="9">
    <location>
        <begin position="500"/>
        <end position="510"/>
    </location>
</feature>
<evidence type="ECO:0000256" key="8">
    <source>
        <dbReference type="ARBA" id="ARBA00031747"/>
    </source>
</evidence>
<protein>
    <recommendedName>
        <fullName evidence="3">Transcription initiation factor TFIID subunit 4</fullName>
    </recommendedName>
    <alternativeName>
        <fullName evidence="8">TBP-associated factor 4</fullName>
    </alternativeName>
</protein>
<evidence type="ECO:0000256" key="3">
    <source>
        <dbReference type="ARBA" id="ARBA00017306"/>
    </source>
</evidence>
<dbReference type="PRINTS" id="PR01217">
    <property type="entry name" value="PRICHEXTENSN"/>
</dbReference>
<feature type="compositionally biased region" description="Low complexity" evidence="9">
    <location>
        <begin position="472"/>
        <end position="496"/>
    </location>
</feature>
<feature type="compositionally biased region" description="Polar residues" evidence="9">
    <location>
        <begin position="461"/>
        <end position="470"/>
    </location>
</feature>
<sequence length="638" mass="68641">MSHNMSPSQQPPPQLPQHPQQPQQQHQQQQQQQQPRPHPHLPQQPHQSHQPMQPASRPYSPYQNASSPTGTALPPAKRPRLSPNPQSPHTAQSPYPLPPALPESPYANYSPMTAASPPAFNAPQPYTPSPMPGAMGPPPRPTQEKPEKEDKEKITDISDVTDVFHGSGIDLREEENYMTSTYRNVHKNPSFNSSFGSNTTVASPNNSFGLVSQGSFGTQPAFGGSGPISQPTMSEESIQEELDRKHRAAALALNEKRQQHLNDPFLQANNIRHRMHRIAYDQGVALNVEGLYDKLPERPPGVQGVSATGPNGTAAAVKAHGLLQETAPLAEILTLVSLAANERVRSLVDESYAIARGRRYGSHGVVPPNLSDLAIGDNESTAASEIPRITNSAWEKVPEDNLEGIEGGGMVKRETPGIKTLPTKSFTSAISMHLLDLAKQDRDAERERVRKRQERAKRANSAANADSTNGIDPASGPATPSTAAAPTSADASGQAAPEKPMTKKERERQAKMGQTEEVLHKNSNSTAALQLGMGKKKKYSWLTGGAPATASNPYKPTPKAASAGSAANGASGGRSSSSGAGGTDKALQARERKWGSWREDGIEGRGIQVRDWVVVLERDGKEKKALQKSLLKLDSSGE</sequence>
<evidence type="ECO:0000313" key="12">
    <source>
        <dbReference type="Proteomes" id="UP000306584"/>
    </source>
</evidence>
<keyword evidence="4" id="KW-0805">Transcription regulation</keyword>
<feature type="compositionally biased region" description="Pro residues" evidence="9">
    <location>
        <begin position="125"/>
        <end position="141"/>
    </location>
</feature>
<dbReference type="GO" id="GO:0005669">
    <property type="term" value="C:transcription factor TFIID complex"/>
    <property type="evidence" value="ECO:0007669"/>
    <property type="project" value="InterPro"/>
</dbReference>
<evidence type="ECO:0000313" key="11">
    <source>
        <dbReference type="EMBL" id="THY25832.1"/>
    </source>
</evidence>
<gene>
    <name evidence="11" type="ORF">D6D01_04838</name>
</gene>
<feature type="region of interest" description="Disordered" evidence="9">
    <location>
        <begin position="1"/>
        <end position="154"/>
    </location>
</feature>
<organism evidence="11 12">
    <name type="scientific">Aureobasidium pullulans</name>
    <name type="common">Black yeast</name>
    <name type="synonym">Pullularia pullulans</name>
    <dbReference type="NCBI Taxonomy" id="5580"/>
    <lineage>
        <taxon>Eukaryota</taxon>
        <taxon>Fungi</taxon>
        <taxon>Dikarya</taxon>
        <taxon>Ascomycota</taxon>
        <taxon>Pezizomycotina</taxon>
        <taxon>Dothideomycetes</taxon>
        <taxon>Dothideomycetidae</taxon>
        <taxon>Dothideales</taxon>
        <taxon>Saccotheciaceae</taxon>
        <taxon>Aureobasidium</taxon>
    </lineage>
</organism>